<feature type="signal peptide" evidence="6">
    <location>
        <begin position="1"/>
        <end position="24"/>
    </location>
</feature>
<keyword evidence="2" id="KW-0645">Protease</keyword>
<dbReference type="Pfam" id="PF00675">
    <property type="entry name" value="Peptidase_M16"/>
    <property type="match status" value="1"/>
</dbReference>
<feature type="domain" description="Peptidase M16 C-terminal" evidence="8">
    <location>
        <begin position="689"/>
        <end position="865"/>
    </location>
</feature>
<dbReference type="InterPro" id="IPR050626">
    <property type="entry name" value="Peptidase_M16"/>
</dbReference>
<dbReference type="RefSeq" id="WP_249603356.1">
    <property type="nucleotide sequence ID" value="NZ_JAKHSK010000049.1"/>
</dbReference>
<evidence type="ECO:0000256" key="4">
    <source>
        <dbReference type="ARBA" id="ARBA00022833"/>
    </source>
</evidence>
<keyword evidence="10" id="KW-1185">Reference proteome</keyword>
<dbReference type="GO" id="GO:0006508">
    <property type="term" value="P:proteolysis"/>
    <property type="evidence" value="ECO:0007669"/>
    <property type="project" value="UniProtKB-KW"/>
</dbReference>
<dbReference type="GO" id="GO:0046872">
    <property type="term" value="F:metal ion binding"/>
    <property type="evidence" value="ECO:0007669"/>
    <property type="project" value="InterPro"/>
</dbReference>
<keyword evidence="4" id="KW-0862">Zinc</keyword>
<dbReference type="SUPFAM" id="SSF63411">
    <property type="entry name" value="LuxS/MPP-like metallohydrolase"/>
    <property type="match status" value="4"/>
</dbReference>
<sequence length="943" mass="108894">MMAIKKCISIAMILILKLHTWGLAAQSFPPQVTNDPIPLDNSVRYGTLDNGFTYYIKKTQEPKKEVYMKLAVKAGSFFETRSQEGYAHLLEHVALFNKNPTDFHARVKYQGMIPRAQTGQVVTKYQIVIPDANNEKIALGLNALKSWAAEIKFDQSQVAVQRGAVLGEMRTKNPYQQWLNKKYGEILLQNVEFPIYSKERLVKKLKHFNMGPLKKFYKDWYRPDRQAAIIVGDINLDSIQILIEKNFSDLNNPKNQKDDEDIIKRFAIELKGNNQYVTFKDSIDPGRRLTMFIKEKNHDYNKISKRDFYHMFLQKMVNYIAEKRSQKFQKQYDPPFSNYINRHTTSNGFKEQVVVSAMEVNLDDHPTAIDKKIHAALTAYKSLFSGITDHEVHEARKTLKSEFSMAYNNNVNLAEAYLDNFTQGSAVPSTKTQTELYDLLSTIKVNEVQEFADKKASLLENKDFIFINIPKNSLPGTKKMIDLFEEVANTPIAFNPPLLNMELSDSILKFSGGSNTKGDASTNLIGVTRVKLTNGIELWLKPSKPRSEVFKNQIEILGFKPLVTGHNNKNIRSKILAHSYASYSGTGGFNKFQVAHYLEAHHLKLHFGTDENDFVIEGTFKEKNLEDFFKLFFLKIEEPDKDTAAFTSWKEKEKALLAIRGGSDFFRGKIKKIWYPDAPSVDKEILDTISRELLLSEYKKHFSDFKNYTFIISGDFTTDLLLKKVQKYFAALPVSKKEDDLPPVSKAFSLRKRNDTIRLERLNQAFAEVYYPVKIKTPVDSKSQVILDIINSGFNEQINKRLRIGSYSPRASGYWLDKKKGIYTFFINFDSELGNEQRMLDYAEEEVMKFQKTGVDQGWLDATINLKLNEYQRDINSFGYFNFWPDYLKNAIKNKENPEDWILQYPSLLKNFISLKEVNEAIQNYLITAYQQTFLILPKETVY</sequence>
<dbReference type="Gene3D" id="3.30.830.10">
    <property type="entry name" value="Metalloenzyme, LuxS/M16 peptidase-like"/>
    <property type="match status" value="4"/>
</dbReference>
<evidence type="ECO:0000259" key="8">
    <source>
        <dbReference type="Pfam" id="PF05193"/>
    </source>
</evidence>
<keyword evidence="3" id="KW-0378">Hydrolase</keyword>
<comment type="caution">
    <text evidence="9">The sequence shown here is derived from an EMBL/GenBank/DDBJ whole genome shotgun (WGS) entry which is preliminary data.</text>
</comment>
<dbReference type="EMBL" id="JAKHSK010000049">
    <property type="protein sequence ID" value="MCL6220667.1"/>
    <property type="molecule type" value="Genomic_DNA"/>
</dbReference>
<evidence type="ECO:0000256" key="3">
    <source>
        <dbReference type="ARBA" id="ARBA00022801"/>
    </source>
</evidence>
<feature type="domain" description="Peptidase M16 N-terminal" evidence="7">
    <location>
        <begin position="59"/>
        <end position="173"/>
    </location>
</feature>
<dbReference type="InterPro" id="IPR011249">
    <property type="entry name" value="Metalloenz_LuxS/M16"/>
</dbReference>
<dbReference type="Pfam" id="PF05193">
    <property type="entry name" value="Peptidase_M16_C"/>
    <property type="match status" value="2"/>
</dbReference>
<keyword evidence="6" id="KW-0732">Signal</keyword>
<keyword evidence="5" id="KW-0482">Metalloprotease</keyword>
<dbReference type="InterPro" id="IPR011765">
    <property type="entry name" value="Pept_M16_N"/>
</dbReference>
<reference evidence="9" key="1">
    <citation type="submission" date="2022-01" db="EMBL/GenBank/DDBJ databases">
        <title>Genome sequencing of Zunongwangia sp. M21534 genome.</title>
        <authorList>
            <person name="Chen Y."/>
            <person name="Dong C."/>
            <person name="Shao Z."/>
        </authorList>
    </citation>
    <scope>NUCLEOTIDE SEQUENCE</scope>
    <source>
        <strain evidence="9">MCCC M21534</strain>
    </source>
</reference>
<feature type="domain" description="Peptidase M16 C-terminal" evidence="8">
    <location>
        <begin position="213"/>
        <end position="291"/>
    </location>
</feature>
<feature type="chain" id="PRO_5040987335" evidence="6">
    <location>
        <begin position="25"/>
        <end position="943"/>
    </location>
</feature>
<organism evidence="9 10">
    <name type="scientific">Zunongwangia pacifica</name>
    <dbReference type="NCBI Taxonomy" id="2911062"/>
    <lineage>
        <taxon>Bacteria</taxon>
        <taxon>Pseudomonadati</taxon>
        <taxon>Bacteroidota</taxon>
        <taxon>Flavobacteriia</taxon>
        <taxon>Flavobacteriales</taxon>
        <taxon>Flavobacteriaceae</taxon>
        <taxon>Zunongwangia</taxon>
    </lineage>
</organism>
<accession>A0A9X2CR10</accession>
<evidence type="ECO:0000256" key="2">
    <source>
        <dbReference type="ARBA" id="ARBA00022670"/>
    </source>
</evidence>
<dbReference type="PANTHER" id="PTHR43690:SF17">
    <property type="entry name" value="PROTEIN YHJJ"/>
    <property type="match status" value="1"/>
</dbReference>
<comment type="similarity">
    <text evidence="1">Belongs to the peptidase M16 family.</text>
</comment>
<dbReference type="InterPro" id="IPR007863">
    <property type="entry name" value="Peptidase_M16_C"/>
</dbReference>
<proteinExistence type="inferred from homology"/>
<name>A0A9X2CR10_9FLAO</name>
<dbReference type="PANTHER" id="PTHR43690">
    <property type="entry name" value="NARDILYSIN"/>
    <property type="match status" value="1"/>
</dbReference>
<protein>
    <submittedName>
        <fullName evidence="9">Insulinase family protein</fullName>
    </submittedName>
</protein>
<gene>
    <name evidence="9" type="ORF">L1967_20430</name>
</gene>
<evidence type="ECO:0000313" key="10">
    <source>
        <dbReference type="Proteomes" id="UP001139521"/>
    </source>
</evidence>
<evidence type="ECO:0000256" key="6">
    <source>
        <dbReference type="SAM" id="SignalP"/>
    </source>
</evidence>
<dbReference type="GO" id="GO:0008237">
    <property type="term" value="F:metallopeptidase activity"/>
    <property type="evidence" value="ECO:0007669"/>
    <property type="project" value="UniProtKB-KW"/>
</dbReference>
<evidence type="ECO:0000256" key="5">
    <source>
        <dbReference type="ARBA" id="ARBA00023049"/>
    </source>
</evidence>
<dbReference type="AlphaFoldDB" id="A0A9X2CR10"/>
<evidence type="ECO:0000259" key="7">
    <source>
        <dbReference type="Pfam" id="PF00675"/>
    </source>
</evidence>
<evidence type="ECO:0000313" key="9">
    <source>
        <dbReference type="EMBL" id="MCL6220667.1"/>
    </source>
</evidence>
<dbReference type="Proteomes" id="UP001139521">
    <property type="component" value="Unassembled WGS sequence"/>
</dbReference>
<evidence type="ECO:0000256" key="1">
    <source>
        <dbReference type="ARBA" id="ARBA00007261"/>
    </source>
</evidence>